<dbReference type="Pfam" id="PF04043">
    <property type="entry name" value="PMEI"/>
    <property type="match status" value="2"/>
</dbReference>
<evidence type="ECO:0000256" key="2">
    <source>
        <dbReference type="ARBA" id="ARBA00023157"/>
    </source>
</evidence>
<evidence type="ECO:0000256" key="3">
    <source>
        <dbReference type="ARBA" id="ARBA00038471"/>
    </source>
</evidence>
<dbReference type="AlphaFoldDB" id="A0A6P6WRV0"/>
<evidence type="ECO:0000259" key="5">
    <source>
        <dbReference type="SMART" id="SM00856"/>
    </source>
</evidence>
<dbReference type="NCBIfam" id="TIGR01614">
    <property type="entry name" value="PME_inhib"/>
    <property type="match status" value="2"/>
</dbReference>
<proteinExistence type="inferred from homology"/>
<dbReference type="SUPFAM" id="SSF101148">
    <property type="entry name" value="Plant invertase/pectin methylesterase inhibitor"/>
    <property type="match status" value="2"/>
</dbReference>
<dbReference type="Gene3D" id="1.20.140.40">
    <property type="entry name" value="Invertase/pectin methylesterase inhibitor family protein"/>
    <property type="match status" value="2"/>
</dbReference>
<dbReference type="CDD" id="cd15796">
    <property type="entry name" value="CIF_like"/>
    <property type="match status" value="1"/>
</dbReference>
<keyword evidence="2" id="KW-1015">Disulfide bond</keyword>
<feature type="domain" description="Pectinesterase inhibitor" evidence="5">
    <location>
        <begin position="26"/>
        <end position="167"/>
    </location>
</feature>
<dbReference type="PANTHER" id="PTHR35357:SF8">
    <property type="entry name" value="OS01G0111000 PROTEIN"/>
    <property type="match status" value="1"/>
</dbReference>
<dbReference type="SMART" id="SM00856">
    <property type="entry name" value="PMEI"/>
    <property type="match status" value="1"/>
</dbReference>
<reference evidence="6" key="1">
    <citation type="journal article" date="2025" name="Foods">
        <title>Unveiling the Microbial Signatures of Arabica Coffee Cherries: Insights into Ripeness Specific Diversity, Functional Traits, and Implications for Quality and Safety.</title>
        <authorList>
            <consortium name="RefSeq"/>
            <person name="Tenea G.N."/>
            <person name="Cifuentes V."/>
            <person name="Reyes P."/>
            <person name="Cevallos-Vallejos M."/>
        </authorList>
    </citation>
    <scope>NUCLEOTIDE SEQUENCE [LARGE SCALE GENOMIC DNA]</scope>
</reference>
<dbReference type="FunFam" id="1.20.140.40:FF:000009">
    <property type="entry name" value="Invertase/pectin methylesterase inhibitor family protein"/>
    <property type="match status" value="1"/>
</dbReference>
<sequence>MRATHAISSKTLPCAILALAIFVPLSSCDLIHSTCRKTPNFQLCASILRSNPNSGSADVRGLGLIMVGSLESKATSALHTIRQLLRTKPHLKIPLIECSKKYSFILKYDVTEAYEALRLGDPKFGEESMNDSAMVAQECEDCFKRFPCPITSVNKDAHDISAVAAAIISSCDLIDDTCKKTPNYQLCVSILRSDPKAPGAGVSGLALVVVNSLKSKSTSALQTIEQLLKFP</sequence>
<protein>
    <submittedName>
        <fullName evidence="7">Cell wall / vacuolar inhibitor of fructosidase 1-like</fullName>
    </submittedName>
</protein>
<dbReference type="InterPro" id="IPR006501">
    <property type="entry name" value="Pectinesterase_inhib_dom"/>
</dbReference>
<organism evidence="6 7">
    <name type="scientific">Coffea arabica</name>
    <name type="common">Arabian coffee</name>
    <dbReference type="NCBI Taxonomy" id="13443"/>
    <lineage>
        <taxon>Eukaryota</taxon>
        <taxon>Viridiplantae</taxon>
        <taxon>Streptophyta</taxon>
        <taxon>Embryophyta</taxon>
        <taxon>Tracheophyta</taxon>
        <taxon>Spermatophyta</taxon>
        <taxon>Magnoliopsida</taxon>
        <taxon>eudicotyledons</taxon>
        <taxon>Gunneridae</taxon>
        <taxon>Pentapetalae</taxon>
        <taxon>asterids</taxon>
        <taxon>lamiids</taxon>
        <taxon>Gentianales</taxon>
        <taxon>Rubiaceae</taxon>
        <taxon>Ixoroideae</taxon>
        <taxon>Gardenieae complex</taxon>
        <taxon>Bertiereae - Coffeeae clade</taxon>
        <taxon>Coffeeae</taxon>
        <taxon>Coffea</taxon>
    </lineage>
</organism>
<evidence type="ECO:0000313" key="6">
    <source>
        <dbReference type="Proteomes" id="UP001652660"/>
    </source>
</evidence>
<feature type="chain" id="PRO_5028130117" evidence="4">
    <location>
        <begin position="29"/>
        <end position="231"/>
    </location>
</feature>
<dbReference type="GeneID" id="113735308"/>
<dbReference type="InterPro" id="IPR035513">
    <property type="entry name" value="Invertase/methylesterase_inhib"/>
</dbReference>
<evidence type="ECO:0000313" key="7">
    <source>
        <dbReference type="RefSeq" id="XP_027118129.1"/>
    </source>
</evidence>
<dbReference type="PANTHER" id="PTHR35357">
    <property type="entry name" value="OS02G0537100 PROTEIN"/>
    <property type="match status" value="1"/>
</dbReference>
<evidence type="ECO:0000256" key="1">
    <source>
        <dbReference type="ARBA" id="ARBA00022729"/>
    </source>
</evidence>
<dbReference type="OrthoDB" id="1918674at2759"/>
<dbReference type="InterPro" id="IPR034087">
    <property type="entry name" value="C/VIF1"/>
</dbReference>
<evidence type="ECO:0000256" key="4">
    <source>
        <dbReference type="SAM" id="SignalP"/>
    </source>
</evidence>
<gene>
    <name evidence="7" type="primary">LOC113735308</name>
</gene>
<dbReference type="RefSeq" id="XP_027118129.1">
    <property type="nucleotide sequence ID" value="XM_027262328.1"/>
</dbReference>
<reference evidence="7" key="2">
    <citation type="submission" date="2025-08" db="UniProtKB">
        <authorList>
            <consortium name="RefSeq"/>
        </authorList>
    </citation>
    <scope>IDENTIFICATION</scope>
    <source>
        <tissue evidence="7">Leaves</tissue>
    </source>
</reference>
<feature type="signal peptide" evidence="4">
    <location>
        <begin position="1"/>
        <end position="28"/>
    </location>
</feature>
<comment type="similarity">
    <text evidence="3">Belongs to the PMEI family.</text>
</comment>
<dbReference type="GO" id="GO:0004857">
    <property type="term" value="F:enzyme inhibitor activity"/>
    <property type="evidence" value="ECO:0007669"/>
    <property type="project" value="InterPro"/>
</dbReference>
<dbReference type="Proteomes" id="UP001652660">
    <property type="component" value="Chromosome 3c"/>
</dbReference>
<accession>A0A6P6WRV0</accession>
<keyword evidence="1 4" id="KW-0732">Signal</keyword>
<name>A0A6P6WRV0_COFAR</name>
<keyword evidence="6" id="KW-1185">Reference proteome</keyword>